<sequence length="129" mass="14985">MSHTDAWGYALIPLRNGREWEVVDDYTYERGSLRITVRKDFVFDGASIPRIFWSLIGAPQAGKHAHASLLHDDLYVNKILFRDGREVKISRKEADDFMLVVMKDDEVSWWRRNAIHRAVRAGGGRAWRT</sequence>
<evidence type="ECO:0008006" key="2">
    <source>
        <dbReference type="Google" id="ProtNLM"/>
    </source>
</evidence>
<organism evidence="1">
    <name type="scientific">marine sediment metagenome</name>
    <dbReference type="NCBI Taxonomy" id="412755"/>
    <lineage>
        <taxon>unclassified sequences</taxon>
        <taxon>metagenomes</taxon>
        <taxon>ecological metagenomes</taxon>
    </lineage>
</organism>
<accession>A0A0F8Y6G3</accession>
<dbReference type="Pfam" id="PF07087">
    <property type="entry name" value="DUF1353"/>
    <property type="match status" value="1"/>
</dbReference>
<dbReference type="EMBL" id="LAZR01055156">
    <property type="protein sequence ID" value="KKK77017.1"/>
    <property type="molecule type" value="Genomic_DNA"/>
</dbReference>
<comment type="caution">
    <text evidence="1">The sequence shown here is derived from an EMBL/GenBank/DDBJ whole genome shotgun (WGS) entry which is preliminary data.</text>
</comment>
<name>A0A0F8Y6G3_9ZZZZ</name>
<protein>
    <recommendedName>
        <fullName evidence="2">DUF1353 domain-containing protein</fullName>
    </recommendedName>
</protein>
<dbReference type="AlphaFoldDB" id="A0A0F8Y6G3"/>
<gene>
    <name evidence="1" type="ORF">LCGC14_2857800</name>
</gene>
<dbReference type="InterPro" id="IPR010767">
    <property type="entry name" value="Phage_CGC-2007_Cje0229"/>
</dbReference>
<evidence type="ECO:0000313" key="1">
    <source>
        <dbReference type="EMBL" id="KKK77017.1"/>
    </source>
</evidence>
<reference evidence="1" key="1">
    <citation type="journal article" date="2015" name="Nature">
        <title>Complex archaea that bridge the gap between prokaryotes and eukaryotes.</title>
        <authorList>
            <person name="Spang A."/>
            <person name="Saw J.H."/>
            <person name="Jorgensen S.L."/>
            <person name="Zaremba-Niedzwiedzka K."/>
            <person name="Martijn J."/>
            <person name="Lind A.E."/>
            <person name="van Eijk R."/>
            <person name="Schleper C."/>
            <person name="Guy L."/>
            <person name="Ettema T.J."/>
        </authorList>
    </citation>
    <scope>NUCLEOTIDE SEQUENCE</scope>
</reference>
<proteinExistence type="predicted"/>